<dbReference type="EMBL" id="JASBWU010000009">
    <property type="protein sequence ID" value="KAJ9119138.1"/>
    <property type="molecule type" value="Genomic_DNA"/>
</dbReference>
<evidence type="ECO:0000313" key="2">
    <source>
        <dbReference type="Proteomes" id="UP001243375"/>
    </source>
</evidence>
<dbReference type="Proteomes" id="UP001243375">
    <property type="component" value="Unassembled WGS sequence"/>
</dbReference>
<comment type="caution">
    <text evidence="1">The sequence shown here is derived from an EMBL/GenBank/DDBJ whole genome shotgun (WGS) entry which is preliminary data.</text>
</comment>
<protein>
    <submittedName>
        <fullName evidence="1">Uncharacterized protein</fullName>
    </submittedName>
</protein>
<proteinExistence type="predicted"/>
<reference evidence="1" key="1">
    <citation type="submission" date="2023-04" db="EMBL/GenBank/DDBJ databases">
        <title>Draft Genome sequencing of Naganishia species isolated from polar environments using Oxford Nanopore Technology.</title>
        <authorList>
            <person name="Leo P."/>
            <person name="Venkateswaran K."/>
        </authorList>
    </citation>
    <scope>NUCLEOTIDE SEQUENCE</scope>
    <source>
        <strain evidence="1">MNA-CCFEE 5425</strain>
    </source>
</reference>
<evidence type="ECO:0000313" key="1">
    <source>
        <dbReference type="EMBL" id="KAJ9119138.1"/>
    </source>
</evidence>
<name>A0ACC2X540_9TREE</name>
<accession>A0ACC2X540</accession>
<organism evidence="1 2">
    <name type="scientific">Naganishia vaughanmartiniae</name>
    <dbReference type="NCBI Taxonomy" id="1424756"/>
    <lineage>
        <taxon>Eukaryota</taxon>
        <taxon>Fungi</taxon>
        <taxon>Dikarya</taxon>
        <taxon>Basidiomycota</taxon>
        <taxon>Agaricomycotina</taxon>
        <taxon>Tremellomycetes</taxon>
        <taxon>Filobasidiales</taxon>
        <taxon>Filobasidiaceae</taxon>
        <taxon>Naganishia</taxon>
    </lineage>
</organism>
<keyword evidence="2" id="KW-1185">Reference proteome</keyword>
<gene>
    <name evidence="1" type="ORF">QFC22_003629</name>
</gene>
<sequence>MSVIKNTISFPSAPELVHRSLSQDSVASSSGSEGIQTPTSESGHSFGDKFGGEHGLTVQQLVDFIKYTLLNDPPLLNDGKGFLTIRMNELEVESLFNALYLESGLECTRKLVNYSRFRDGLPKYTITKSNHKKNEEKDLPPLVRNFGSLCLQQFPEFSPRPFVHDSDSEDGDRDEDEDKEKCGSGKDILYI</sequence>